<dbReference type="Proteomes" id="UP000076962">
    <property type="component" value="Unassembled WGS sequence"/>
</dbReference>
<organism evidence="4 5">
    <name type="scientific">Candidatus Thiomargarita nelsonii</name>
    <dbReference type="NCBI Taxonomy" id="1003181"/>
    <lineage>
        <taxon>Bacteria</taxon>
        <taxon>Pseudomonadati</taxon>
        <taxon>Pseudomonadota</taxon>
        <taxon>Gammaproteobacteria</taxon>
        <taxon>Thiotrichales</taxon>
        <taxon>Thiotrichaceae</taxon>
        <taxon>Thiomargarita</taxon>
    </lineage>
</organism>
<evidence type="ECO:0000313" key="4">
    <source>
        <dbReference type="EMBL" id="OAD20384.1"/>
    </source>
</evidence>
<dbReference type="PATRIC" id="fig|1003181.4.peg.5170"/>
<feature type="domain" description="CARDB" evidence="3">
    <location>
        <begin position="47"/>
        <end position="146"/>
    </location>
</feature>
<reference evidence="4 5" key="1">
    <citation type="submission" date="2016-05" db="EMBL/GenBank/DDBJ databases">
        <title>Single-cell genome of chain-forming Candidatus Thiomargarita nelsonii and comparison to other large sulfur-oxidizing bacteria.</title>
        <authorList>
            <person name="Winkel M."/>
            <person name="Salman V."/>
            <person name="Woyke T."/>
            <person name="Schulz-Vogt H."/>
            <person name="Richter M."/>
            <person name="Flood B."/>
            <person name="Bailey J."/>
            <person name="Amann R."/>
            <person name="Mussmann M."/>
        </authorList>
    </citation>
    <scope>NUCLEOTIDE SEQUENCE [LARGE SCALE GENOMIC DNA]</scope>
    <source>
        <strain evidence="4 5">THI036</strain>
    </source>
</reference>
<feature type="compositionally biased region" description="Low complexity" evidence="1">
    <location>
        <begin position="365"/>
        <end position="378"/>
    </location>
</feature>
<sequence length="378" mass="38972">MTTTLTVDWTVPASGDPFDIYAVADPNGTVTESDETNNTAHFFAAVPDLTVEGVQVAYGSGQDITLTATLSNTGVVTATPVDVAFRLDDPITGTVVATASAASLEAGAETEVQVVWDATSTPTDSYLIYAVADPDDVVVEADEANNDEWASVGILPDLVLRSTSIVASTLPDGSLMVNFRVFNEGIRDANGVIVGIYDQLPTPSTTPLVSTTLDIPAGENQVAVLNLADYPGSGFYIGVGIQSEFKDRNVGDNVILVPFVDLSLSKSDAPDPVNVGQDLTYTLTVTNNGPDAATGVTLIDTLPAEVTLVSDNPSQGSCSGTSTITCDLETLNNGDSATVTIVVTPTAVGELSNTASVTGNEPDPNTANNSATISTTVN</sequence>
<comment type="caution">
    <text evidence="4">The sequence shown here is derived from an EMBL/GenBank/DDBJ whole genome shotgun (WGS) entry which is preliminary data.</text>
</comment>
<evidence type="ECO:0000313" key="5">
    <source>
        <dbReference type="Proteomes" id="UP000076962"/>
    </source>
</evidence>
<accession>A0A176RXD5</accession>
<name>A0A176RXD5_9GAMM</name>
<dbReference type="EMBL" id="LUTY01002418">
    <property type="protein sequence ID" value="OAD20384.1"/>
    <property type="molecule type" value="Genomic_DNA"/>
</dbReference>
<dbReference type="AlphaFoldDB" id="A0A176RXD5"/>
<keyword evidence="5" id="KW-1185">Reference proteome</keyword>
<dbReference type="NCBIfam" id="TIGR01451">
    <property type="entry name" value="B_ant_repeat"/>
    <property type="match status" value="1"/>
</dbReference>
<feature type="domain" description="DUF11" evidence="2">
    <location>
        <begin position="261"/>
        <end position="374"/>
    </location>
</feature>
<protein>
    <submittedName>
        <fullName evidence="4">Protein containing DUF11</fullName>
    </submittedName>
</protein>
<dbReference type="InterPro" id="IPR047589">
    <property type="entry name" value="DUF11_rpt"/>
</dbReference>
<dbReference type="Gene3D" id="2.60.40.10">
    <property type="entry name" value="Immunoglobulins"/>
    <property type="match status" value="3"/>
</dbReference>
<dbReference type="PANTHER" id="PTHR34819">
    <property type="entry name" value="LARGE CYSTEINE-RICH PERIPLASMIC PROTEIN OMCB"/>
    <property type="match status" value="1"/>
</dbReference>
<evidence type="ECO:0000259" key="2">
    <source>
        <dbReference type="Pfam" id="PF01345"/>
    </source>
</evidence>
<dbReference type="InterPro" id="IPR051172">
    <property type="entry name" value="Chlamydia_OmcB"/>
</dbReference>
<dbReference type="InterPro" id="IPR001434">
    <property type="entry name" value="OmcB-like_DUF11"/>
</dbReference>
<dbReference type="InterPro" id="IPR013783">
    <property type="entry name" value="Ig-like_fold"/>
</dbReference>
<gene>
    <name evidence="4" type="ORF">THIOM_003922</name>
</gene>
<feature type="region of interest" description="Disordered" evidence="1">
    <location>
        <begin position="353"/>
        <end position="378"/>
    </location>
</feature>
<proteinExistence type="predicted"/>
<feature type="domain" description="CARDB" evidence="3">
    <location>
        <begin position="2"/>
        <end position="40"/>
    </location>
</feature>
<dbReference type="Pfam" id="PF07705">
    <property type="entry name" value="CARDB"/>
    <property type="match status" value="2"/>
</dbReference>
<dbReference type="Pfam" id="PF01345">
    <property type="entry name" value="DUF11"/>
    <property type="match status" value="1"/>
</dbReference>
<dbReference type="InterPro" id="IPR011635">
    <property type="entry name" value="CARDB"/>
</dbReference>
<evidence type="ECO:0000256" key="1">
    <source>
        <dbReference type="SAM" id="MobiDB-lite"/>
    </source>
</evidence>
<evidence type="ECO:0000259" key="3">
    <source>
        <dbReference type="Pfam" id="PF07705"/>
    </source>
</evidence>